<reference evidence="5" key="1">
    <citation type="submission" date="2016-10" db="EMBL/GenBank/DDBJ databases">
        <authorList>
            <person name="Varghese N."/>
            <person name="Submissions S."/>
        </authorList>
    </citation>
    <scope>NUCLEOTIDE SEQUENCE [LARGE SCALE GENOMIC DNA]</scope>
    <source>
        <strain evidence="5">BL9</strain>
    </source>
</reference>
<dbReference type="Proteomes" id="UP000198538">
    <property type="component" value="Unassembled WGS sequence"/>
</dbReference>
<dbReference type="Gene3D" id="3.40.630.30">
    <property type="match status" value="1"/>
</dbReference>
<dbReference type="PANTHER" id="PTHR43626">
    <property type="entry name" value="ACYL-COA N-ACYLTRANSFERASE"/>
    <property type="match status" value="1"/>
</dbReference>
<accession>A0A1G5JQ59</accession>
<keyword evidence="5" id="KW-1185">Reference proteome</keyword>
<dbReference type="Pfam" id="PF00583">
    <property type="entry name" value="Acetyltransf_1"/>
    <property type="match status" value="1"/>
</dbReference>
<evidence type="ECO:0000313" key="5">
    <source>
        <dbReference type="Proteomes" id="UP000198538"/>
    </source>
</evidence>
<dbReference type="EMBL" id="FMVM01000011">
    <property type="protein sequence ID" value="SCY89858.1"/>
    <property type="molecule type" value="Genomic_DNA"/>
</dbReference>
<dbReference type="RefSeq" id="WP_308722142.1">
    <property type="nucleotide sequence ID" value="NZ_FMVM01000011.1"/>
</dbReference>
<evidence type="ECO:0000256" key="2">
    <source>
        <dbReference type="ARBA" id="ARBA00023315"/>
    </source>
</evidence>
<dbReference type="InterPro" id="IPR016181">
    <property type="entry name" value="Acyl_CoA_acyltransferase"/>
</dbReference>
<proteinExistence type="predicted"/>
<dbReference type="AlphaFoldDB" id="A0A1G5JQ59"/>
<name>A0A1G5JQ59_9BACL</name>
<dbReference type="CDD" id="cd04301">
    <property type="entry name" value="NAT_SF"/>
    <property type="match status" value="1"/>
</dbReference>
<dbReference type="SUPFAM" id="SSF55729">
    <property type="entry name" value="Acyl-CoA N-acyltransferases (Nat)"/>
    <property type="match status" value="1"/>
</dbReference>
<keyword evidence="4" id="KW-0687">Ribonucleoprotein</keyword>
<evidence type="ECO:0000256" key="1">
    <source>
        <dbReference type="ARBA" id="ARBA00022679"/>
    </source>
</evidence>
<protein>
    <submittedName>
        <fullName evidence="4">Ribosomal protein S18 acetylase RimI</fullName>
    </submittedName>
</protein>
<dbReference type="GO" id="GO:0005737">
    <property type="term" value="C:cytoplasm"/>
    <property type="evidence" value="ECO:0007669"/>
    <property type="project" value="TreeGrafter"/>
</dbReference>
<organism evidence="4 5">
    <name type="scientific">Paenibacillus polysaccharolyticus</name>
    <dbReference type="NCBI Taxonomy" id="582692"/>
    <lineage>
        <taxon>Bacteria</taxon>
        <taxon>Bacillati</taxon>
        <taxon>Bacillota</taxon>
        <taxon>Bacilli</taxon>
        <taxon>Bacillales</taxon>
        <taxon>Paenibacillaceae</taxon>
        <taxon>Paenibacillus</taxon>
    </lineage>
</organism>
<evidence type="ECO:0000313" key="4">
    <source>
        <dbReference type="EMBL" id="SCY89858.1"/>
    </source>
</evidence>
<dbReference type="PROSITE" id="PS51186">
    <property type="entry name" value="GNAT"/>
    <property type="match status" value="1"/>
</dbReference>
<sequence length="144" mass="16003">MGIVFRDKLDGIGSEQLTGGFFDGWPNPPSPSTFLKLLEQSYAIELAIDEQTGNVVGFIQAISDGVLSAYVPLLEVLPEYKGQGIGSELTQRMLQRLQGLYMIDLLCDPDVQTFYEKQGMQRSTGMSIRHYSNQAGHIDNKQND</sequence>
<dbReference type="GO" id="GO:0008080">
    <property type="term" value="F:N-acetyltransferase activity"/>
    <property type="evidence" value="ECO:0007669"/>
    <property type="project" value="InterPro"/>
</dbReference>
<evidence type="ECO:0000259" key="3">
    <source>
        <dbReference type="PROSITE" id="PS51186"/>
    </source>
</evidence>
<dbReference type="PANTHER" id="PTHR43626:SF4">
    <property type="entry name" value="GCN5-RELATED N-ACETYLTRANSFERASE 2, CHLOROPLASTIC"/>
    <property type="match status" value="1"/>
</dbReference>
<dbReference type="STRING" id="582692.SAMN05720606_111208"/>
<keyword evidence="1" id="KW-0808">Transferase</keyword>
<keyword evidence="4" id="KW-0689">Ribosomal protein</keyword>
<feature type="domain" description="N-acetyltransferase" evidence="3">
    <location>
        <begin position="3"/>
        <end position="144"/>
    </location>
</feature>
<dbReference type="GO" id="GO:0005840">
    <property type="term" value="C:ribosome"/>
    <property type="evidence" value="ECO:0007669"/>
    <property type="project" value="UniProtKB-KW"/>
</dbReference>
<keyword evidence="2" id="KW-0012">Acyltransferase</keyword>
<dbReference type="InterPro" id="IPR045039">
    <property type="entry name" value="NSI-like"/>
</dbReference>
<dbReference type="InterPro" id="IPR000182">
    <property type="entry name" value="GNAT_dom"/>
</dbReference>
<gene>
    <name evidence="4" type="ORF">SAMN05720606_111208</name>
</gene>